<dbReference type="Gene3D" id="2.60.120.650">
    <property type="entry name" value="Cupin"/>
    <property type="match status" value="1"/>
</dbReference>
<evidence type="ECO:0000259" key="1">
    <source>
        <dbReference type="PROSITE" id="PS51184"/>
    </source>
</evidence>
<name>A0A7S3LS40_9STRA</name>
<dbReference type="Pfam" id="PF13621">
    <property type="entry name" value="Cupin_8"/>
    <property type="match status" value="1"/>
</dbReference>
<dbReference type="InterPro" id="IPR041667">
    <property type="entry name" value="Cupin_8"/>
</dbReference>
<dbReference type="PANTHER" id="PTHR12461">
    <property type="entry name" value="HYPOXIA-INDUCIBLE FACTOR 1 ALPHA INHIBITOR-RELATED"/>
    <property type="match status" value="1"/>
</dbReference>
<sequence>MKKQKRSYDNPDYSCTPNVFEQFETKPFKFDLLINDSVNSWECLNTWTKPGHFIEIFDQGVKSGECVGEVSEETESSSNSGKRKRVNDDWLVSVSCSKSLCFSGDEAKRINTEMKLRDVFELYQTAAQTETTSSKQVHAKEVEDSWRLYLAQCPLDDFPLRLREEIPSTPFSRDPRNHHLKHLKFRGLQGKYIWMSLDPGTISTTWHYDSNPNFLCVIVGHKIVNLLAPSHGHQLKPYKIGHRSSNHTSLSFDETNNIDVHGESVYTVKAGEGIFIPEGWWHKVCSDGGTIAVNYWYEGIRKTLWDSEMGQYYIRTTLEHLVATEKNKVLTNANASEHVHLVLRPFFEKGNDLQALSAFVSEHRSEWLRIVTEITHTGAALLAAKLDDGDPSVVGKIFEHESDFVKQVLEKKLDEFSKACAQNVLKSLDLF</sequence>
<reference evidence="2" key="1">
    <citation type="submission" date="2021-01" db="EMBL/GenBank/DDBJ databases">
        <authorList>
            <person name="Corre E."/>
            <person name="Pelletier E."/>
            <person name="Niang G."/>
            <person name="Scheremetjew M."/>
            <person name="Finn R."/>
            <person name="Kale V."/>
            <person name="Holt S."/>
            <person name="Cochrane G."/>
            <person name="Meng A."/>
            <person name="Brown T."/>
            <person name="Cohen L."/>
        </authorList>
    </citation>
    <scope>NUCLEOTIDE SEQUENCE</scope>
    <source>
        <strain evidence="2">GSBS06</strain>
    </source>
</reference>
<feature type="domain" description="JmjC" evidence="1">
    <location>
        <begin position="144"/>
        <end position="312"/>
    </location>
</feature>
<accession>A0A7S3LS40</accession>
<dbReference type="SUPFAM" id="SSF51197">
    <property type="entry name" value="Clavaminate synthase-like"/>
    <property type="match status" value="1"/>
</dbReference>
<dbReference type="EMBL" id="HBIN01013283">
    <property type="protein sequence ID" value="CAE0439869.1"/>
    <property type="molecule type" value="Transcribed_RNA"/>
</dbReference>
<organism evidence="2">
    <name type="scientific">Aplanochytrium stocchinoi</name>
    <dbReference type="NCBI Taxonomy" id="215587"/>
    <lineage>
        <taxon>Eukaryota</taxon>
        <taxon>Sar</taxon>
        <taxon>Stramenopiles</taxon>
        <taxon>Bigyra</taxon>
        <taxon>Labyrinthulomycetes</taxon>
        <taxon>Thraustochytrida</taxon>
        <taxon>Thraustochytriidae</taxon>
        <taxon>Aplanochytrium</taxon>
    </lineage>
</organism>
<dbReference type="PROSITE" id="PS51184">
    <property type="entry name" value="JMJC"/>
    <property type="match status" value="1"/>
</dbReference>
<dbReference type="SMART" id="SM00558">
    <property type="entry name" value="JmjC"/>
    <property type="match status" value="1"/>
</dbReference>
<protein>
    <recommendedName>
        <fullName evidence="1">JmjC domain-containing protein</fullName>
    </recommendedName>
</protein>
<evidence type="ECO:0000313" key="2">
    <source>
        <dbReference type="EMBL" id="CAE0439869.1"/>
    </source>
</evidence>
<proteinExistence type="predicted"/>
<dbReference type="PANTHER" id="PTHR12461:SF105">
    <property type="entry name" value="HYPOXIA-INDUCIBLE FACTOR 1-ALPHA INHIBITOR"/>
    <property type="match status" value="1"/>
</dbReference>
<dbReference type="InterPro" id="IPR003347">
    <property type="entry name" value="JmjC_dom"/>
</dbReference>
<gene>
    <name evidence="2" type="ORF">ASTO00021_LOCUS10031</name>
</gene>
<dbReference type="AlphaFoldDB" id="A0A7S3LS40"/>